<comment type="caution">
    <text evidence="2">The sequence shown here is derived from an EMBL/GenBank/DDBJ whole genome shotgun (WGS) entry which is preliminary data.</text>
</comment>
<sequence length="141" mass="16067">MRQVEIEEKFLEMAEHRERYPGMNVENYSKSDAIKIKNDKMNSTEFDKDILKNIPKDKYLLRFALPKNFKDVTKITANVVQTKTMNIDGNTAKPQQHPSSSSSQSNMQSTTNQAGKSLKQTIKEVATQLPPDPLTDILHQS</sequence>
<evidence type="ECO:0000256" key="1">
    <source>
        <dbReference type="SAM" id="MobiDB-lite"/>
    </source>
</evidence>
<dbReference type="Proteomes" id="UP000828236">
    <property type="component" value="Unassembled WGS sequence"/>
</dbReference>
<organism evidence="2">
    <name type="scientific">Dermatophagoides farinae</name>
    <name type="common">American house dust mite</name>
    <dbReference type="NCBI Taxonomy" id="6954"/>
    <lineage>
        <taxon>Eukaryota</taxon>
        <taxon>Metazoa</taxon>
        <taxon>Ecdysozoa</taxon>
        <taxon>Arthropoda</taxon>
        <taxon>Chelicerata</taxon>
        <taxon>Arachnida</taxon>
        <taxon>Acari</taxon>
        <taxon>Acariformes</taxon>
        <taxon>Sarcoptiformes</taxon>
        <taxon>Astigmata</taxon>
        <taxon>Psoroptidia</taxon>
        <taxon>Analgoidea</taxon>
        <taxon>Pyroglyphidae</taxon>
        <taxon>Dermatophagoidinae</taxon>
        <taxon>Dermatophagoides</taxon>
    </lineage>
</organism>
<dbReference type="EMBL" id="SDOV01000005">
    <property type="protein sequence ID" value="KAH7640716.1"/>
    <property type="molecule type" value="Genomic_DNA"/>
</dbReference>
<reference evidence="2" key="1">
    <citation type="submission" date="2020-06" db="EMBL/GenBank/DDBJ databases">
        <authorList>
            <person name="Ji K."/>
            <person name="Li J."/>
        </authorList>
    </citation>
    <scope>NUCLEOTIDE SEQUENCE</scope>
    <source>
        <strain evidence="2">JKM2019</strain>
        <tissue evidence="2">Whole body</tissue>
    </source>
</reference>
<dbReference type="AlphaFoldDB" id="A0A9D4SGF6"/>
<proteinExistence type="predicted"/>
<name>A0A9D4SGF6_DERFA</name>
<reference evidence="2" key="2">
    <citation type="journal article" date="2021" name="World Allergy Organ. J.">
        <title>Chromosome-level assembly of Dermatophagoides farinae genome and transcriptome reveals two novel allergens Der f 37 and Der f 39.</title>
        <authorList>
            <person name="Chen J."/>
            <person name="Cai Z."/>
            <person name="Fan D."/>
            <person name="Hu J."/>
            <person name="Hou Y."/>
            <person name="He Y."/>
            <person name="Zhang Z."/>
            <person name="Zhao Z."/>
            <person name="Gao P."/>
            <person name="Hu W."/>
            <person name="Sun J."/>
            <person name="Li J."/>
            <person name="Ji K."/>
        </authorList>
    </citation>
    <scope>NUCLEOTIDE SEQUENCE</scope>
    <source>
        <strain evidence="2">JKM2019</strain>
    </source>
</reference>
<protein>
    <submittedName>
        <fullName evidence="2">Uncharacterized protein</fullName>
    </submittedName>
</protein>
<accession>A0A9D4SGF6</accession>
<feature type="region of interest" description="Disordered" evidence="1">
    <location>
        <begin position="85"/>
        <end position="141"/>
    </location>
</feature>
<feature type="compositionally biased region" description="Low complexity" evidence="1">
    <location>
        <begin position="94"/>
        <end position="113"/>
    </location>
</feature>
<evidence type="ECO:0000313" key="2">
    <source>
        <dbReference type="EMBL" id="KAH7640716.1"/>
    </source>
</evidence>
<gene>
    <name evidence="2" type="ORF">HUG17_8185</name>
</gene>